<dbReference type="HOGENOM" id="CLU_1179618_0_0_14"/>
<organism evidence="1 2">
    <name type="scientific">Spiroplasma taiwanense CT-1</name>
    <dbReference type="NCBI Taxonomy" id="1276220"/>
    <lineage>
        <taxon>Bacteria</taxon>
        <taxon>Bacillati</taxon>
        <taxon>Mycoplasmatota</taxon>
        <taxon>Mollicutes</taxon>
        <taxon>Entomoplasmatales</taxon>
        <taxon>Spiroplasmataceae</taxon>
        <taxon>Spiroplasma</taxon>
    </lineage>
</organism>
<dbReference type="PATRIC" id="fig|1276220.3.peg.932"/>
<dbReference type="OrthoDB" id="389240at2"/>
<keyword evidence="2" id="KW-1185">Reference proteome</keyword>
<reference evidence="1 2" key="1">
    <citation type="journal article" date="2013" name="Genome Biol. Evol.">
        <title>Comparison of metabolic capacities and inference of gene content evolution in mosquito-associated Spiroplasma diminutum and S. taiwanense.</title>
        <authorList>
            <person name="Lo W.S."/>
            <person name="Ku C."/>
            <person name="Chen L.L."/>
            <person name="Chang T.H."/>
            <person name="Kuo C.H."/>
        </authorList>
    </citation>
    <scope>NUCLEOTIDE SEQUENCE [LARGE SCALE GENOMIC DNA]</scope>
    <source>
        <strain evidence="1">CT-1</strain>
    </source>
</reference>
<dbReference type="RefSeq" id="WP_020834639.1">
    <property type="nucleotide sequence ID" value="NC_021846.1"/>
</dbReference>
<gene>
    <name evidence="1" type="ORF">STAIW_v1c09140</name>
</gene>
<sequence>MFLCKKEILDELGVKLLQYLIFYKGIKISEEELHDFVFEEEFLDKNAIEFFEPKLINYGKFWYLIKSKILESKLLQKKGINKWAFDLETYKKIYLLLDEQGTYINNFSEDNEIGKEVINKIKYIESKIFALEGIESLIEYMLIIYIYFLNKQFFGEFTMEFLWIFANSILIFKECGPIFPAYNEELYIWIEKWEKLANQCKNLKISEYNIAPLYKSCFIDLLDASENSRLKWFIV</sequence>
<dbReference type="AlphaFoldDB" id="S5MHY2"/>
<name>S5MHY2_9MOLU</name>
<evidence type="ECO:0000313" key="2">
    <source>
        <dbReference type="Proteomes" id="UP000014984"/>
    </source>
</evidence>
<evidence type="ECO:0000313" key="1">
    <source>
        <dbReference type="EMBL" id="AGR41500.1"/>
    </source>
</evidence>
<dbReference type="EMBL" id="CP005074">
    <property type="protein sequence ID" value="AGR41500.1"/>
    <property type="molecule type" value="Genomic_DNA"/>
</dbReference>
<accession>S5MHY2</accession>
<dbReference type="Proteomes" id="UP000014984">
    <property type="component" value="Chromosome"/>
</dbReference>
<proteinExistence type="predicted"/>
<dbReference type="STRING" id="1276220.STAIW_v1c09140"/>
<dbReference type="KEGG" id="stai:STAIW_v1c09140"/>
<protein>
    <submittedName>
        <fullName evidence="1">Uncharacterized protein</fullName>
    </submittedName>
</protein>